<keyword evidence="2" id="KW-1185">Reference proteome</keyword>
<dbReference type="Proteomes" id="UP001174909">
    <property type="component" value="Unassembled WGS sequence"/>
</dbReference>
<gene>
    <name evidence="1" type="ORF">GBAR_LOCUS31268</name>
</gene>
<sequence length="83" mass="9204">RHTAYFIPAISQQVYSYQNIQGKEKWSQLQANPNRNCGLAVVDGVLTSVGGWNMMVPLTHCLVSERMGTGKMVRNLPSHANTT</sequence>
<organism evidence="1 2">
    <name type="scientific">Geodia barretti</name>
    <name type="common">Barrett's horny sponge</name>
    <dbReference type="NCBI Taxonomy" id="519541"/>
    <lineage>
        <taxon>Eukaryota</taxon>
        <taxon>Metazoa</taxon>
        <taxon>Porifera</taxon>
        <taxon>Demospongiae</taxon>
        <taxon>Heteroscleromorpha</taxon>
        <taxon>Tetractinellida</taxon>
        <taxon>Astrophorina</taxon>
        <taxon>Geodiidae</taxon>
        <taxon>Geodia</taxon>
    </lineage>
</organism>
<evidence type="ECO:0000313" key="1">
    <source>
        <dbReference type="EMBL" id="CAI8057379.1"/>
    </source>
</evidence>
<comment type="caution">
    <text evidence="1">The sequence shown here is derived from an EMBL/GenBank/DDBJ whole genome shotgun (WGS) entry which is preliminary data.</text>
</comment>
<protein>
    <submittedName>
        <fullName evidence="1">Uncharacterized protein</fullName>
    </submittedName>
</protein>
<dbReference type="AlphaFoldDB" id="A0AA35U0X4"/>
<proteinExistence type="predicted"/>
<accession>A0AA35U0X4</accession>
<dbReference type="EMBL" id="CASHTH010004443">
    <property type="protein sequence ID" value="CAI8057379.1"/>
    <property type="molecule type" value="Genomic_DNA"/>
</dbReference>
<feature type="non-terminal residue" evidence="1">
    <location>
        <position position="83"/>
    </location>
</feature>
<reference evidence="1" key="1">
    <citation type="submission" date="2023-03" db="EMBL/GenBank/DDBJ databases">
        <authorList>
            <person name="Steffen K."/>
            <person name="Cardenas P."/>
        </authorList>
    </citation>
    <scope>NUCLEOTIDE SEQUENCE</scope>
</reference>
<evidence type="ECO:0000313" key="2">
    <source>
        <dbReference type="Proteomes" id="UP001174909"/>
    </source>
</evidence>
<name>A0AA35U0X4_GEOBA</name>